<name>A0A9K3GJJ4_9EUKA</name>
<keyword evidence="2" id="KW-1185">Reference proteome</keyword>
<accession>A0A9K3GJJ4</accession>
<feature type="non-terminal residue" evidence="1">
    <location>
        <position position="1"/>
    </location>
</feature>
<dbReference type="AlphaFoldDB" id="A0A9K3GJJ4"/>
<dbReference type="Proteomes" id="UP000265618">
    <property type="component" value="Unassembled WGS sequence"/>
</dbReference>
<evidence type="ECO:0000313" key="1">
    <source>
        <dbReference type="EMBL" id="GIQ85212.1"/>
    </source>
</evidence>
<reference evidence="1 2" key="1">
    <citation type="journal article" date="2018" name="PLoS ONE">
        <title>The draft genome of Kipferlia bialata reveals reductive genome evolution in fornicate parasites.</title>
        <authorList>
            <person name="Tanifuji G."/>
            <person name="Takabayashi S."/>
            <person name="Kume K."/>
            <person name="Takagi M."/>
            <person name="Nakayama T."/>
            <person name="Kamikawa R."/>
            <person name="Inagaki Y."/>
            <person name="Hashimoto T."/>
        </authorList>
    </citation>
    <scope>NUCLEOTIDE SEQUENCE [LARGE SCALE GENOMIC DNA]</scope>
    <source>
        <strain evidence="1">NY0173</strain>
    </source>
</reference>
<protein>
    <submittedName>
        <fullName evidence="1">Uncharacterized protein</fullName>
    </submittedName>
</protein>
<gene>
    <name evidence="1" type="ORF">KIPB_006848</name>
</gene>
<proteinExistence type="predicted"/>
<evidence type="ECO:0000313" key="2">
    <source>
        <dbReference type="Proteomes" id="UP000265618"/>
    </source>
</evidence>
<organism evidence="1 2">
    <name type="scientific">Kipferlia bialata</name>
    <dbReference type="NCBI Taxonomy" id="797122"/>
    <lineage>
        <taxon>Eukaryota</taxon>
        <taxon>Metamonada</taxon>
        <taxon>Carpediemonas-like organisms</taxon>
        <taxon>Kipferlia</taxon>
    </lineage>
</organism>
<sequence>KAATLCVGTICEAEKHNPARDPRGSIRAMHEALDF</sequence>
<dbReference type="EMBL" id="BDIP01001826">
    <property type="protein sequence ID" value="GIQ85212.1"/>
    <property type="molecule type" value="Genomic_DNA"/>
</dbReference>
<comment type="caution">
    <text evidence="1">The sequence shown here is derived from an EMBL/GenBank/DDBJ whole genome shotgun (WGS) entry which is preliminary data.</text>
</comment>